<dbReference type="GO" id="GO:0034474">
    <property type="term" value="P:U2 snRNA 3'-end processing"/>
    <property type="evidence" value="ECO:0007669"/>
    <property type="project" value="InterPro"/>
</dbReference>
<dbReference type="Pfam" id="PF12432">
    <property type="entry name" value="INTS1_RP2B-bd"/>
    <property type="match status" value="1"/>
</dbReference>
<dbReference type="PANTHER" id="PTHR21224:SF1">
    <property type="entry name" value="INTEGRATOR COMPLEX SUBUNIT 1"/>
    <property type="match status" value="1"/>
</dbReference>
<dbReference type="SUPFAM" id="SSF48371">
    <property type="entry name" value="ARM repeat"/>
    <property type="match status" value="1"/>
</dbReference>
<evidence type="ECO:0000259" key="4">
    <source>
        <dbReference type="Pfam" id="PF22928"/>
    </source>
</evidence>
<dbReference type="Pfam" id="PF22928">
    <property type="entry name" value="INTS1_R4"/>
    <property type="match status" value="1"/>
</dbReference>
<evidence type="ECO:0000259" key="2">
    <source>
        <dbReference type="Pfam" id="PF12432"/>
    </source>
</evidence>
<protein>
    <submittedName>
        <fullName evidence="6">Integrator complex subunit 1</fullName>
    </submittedName>
</protein>
<feature type="region of interest" description="Disordered" evidence="1">
    <location>
        <begin position="1"/>
        <end position="35"/>
    </location>
</feature>
<accession>A0A0A1WN65</accession>
<feature type="compositionally biased region" description="Polar residues" evidence="1">
    <location>
        <begin position="1"/>
        <end position="11"/>
    </location>
</feature>
<feature type="domain" description="Integrator complex subunit 1 RPB2-binding" evidence="2">
    <location>
        <begin position="298"/>
        <end position="452"/>
    </location>
</feature>
<reference evidence="6" key="1">
    <citation type="submission" date="2014-11" db="EMBL/GenBank/DDBJ databases">
        <authorList>
            <person name="Geib S."/>
        </authorList>
    </citation>
    <scope>NUCLEOTIDE SEQUENCE</scope>
</reference>
<dbReference type="Pfam" id="PF22927">
    <property type="entry name" value="INT1_R3"/>
    <property type="match status" value="1"/>
</dbReference>
<feature type="domain" description="Integrator complex subunit 1 R4" evidence="4">
    <location>
        <begin position="1918"/>
        <end position="2020"/>
    </location>
</feature>
<evidence type="ECO:0000259" key="3">
    <source>
        <dbReference type="Pfam" id="PF22927"/>
    </source>
</evidence>
<dbReference type="InterPro" id="IPR053964">
    <property type="entry name" value="INT1_R3"/>
</dbReference>
<sequence>MDRSKGGNNSRGQKKSSGPMGNEFFALGAKTSREDTKKISSCKGNTMVSDRKREATTGVVNVSKKAKIMRFEESSGFTIHELWDQFAIDCENTDLFIAIKENFDQFDEHFLRIICGSVKQLMEPYSRNKIDYVLYFGLFYLAKLRPHIFKKDVISAGLLYILRRDVNIKLKQSSNSQAIASNLLTKAYYDKNNWPEHLIRIYIEDAINERIWADNDFCMPYIKNICYVFNTKIPPNNTMQLETPVFGGSVGQQYREMQLCLEDDSGDGSSNTIESIGFGIDTDSSYLIFNRFSDIENTVEKIVVDAIKEQLNKRQQTDWYTRNFLKFLCSTAGLAEVRYLCITRLELWIHNGKLVKYAQQLLYYICYNIKENHIKDHEVLAILVKIRLKTKPSLNFFMFCIKEMITQQPNVLRLILKLVVQNELSNTRNPNNMGMLATMFQTSPEESSHYLAEIYKEFLLQREDCLRTLRVFLRELVRVLRYDMNIVKFCKSIMNTTRVDLIEQVEHSEFKERIFHSMVDIICLCMLLSVSPQIREACILLRSNKEIKNNPLLLNFYTQMSQIQLEAVSWMYETVPNLFKIQSSEYSQALHKILLLDSPEQYSRCDQWPSEPERGTLLRIVSETPVLEDTLLRIILVGITKDIPLTIPETIDIIMMVIKRASSMRIPNYPAVQANKYDVIDFLFNMVEYHYPENINLPIDYVPPKLAITILYWKAWIIMLMISAHNPSTFGAFCWKHYPTMKALIEMCITNQFGEQSPGKEELQLVSLEKAQILQLESYLAAQTSQAIITEENAILISQLMLMDPMGPVRRIPHNILEQVKGLNKSLKLGYLLCRCRRPDLLLDIIQRQGTTKSMPWLSDLVQSSEGDFSHLPVQCLCEFLLFNTNAINEENTRDVELVCYLRNLVMEEECQKRTVCEVLDYIFRRLSSTVKQSRNAAICGLKIIFKDNTDQNDWLLKSIPQIPCFKDALSFMIPQLRSACQVENSPLLVMSYIQFVAAHTINDGVIDMLDHVIDMAQLIVERSTMFQHIIPANGDLLLGYNNSNFAECQFQTLKCLFVMFNNYIIRLREHREPYEWTEYPDLLMVQFEDGAQLPLHLNIIHAFIILLTQSSSQMPESLPILDYWFPPGRRPPSGFLPNMPHEAVQLLPDWLKLKMIRSSVDRLIEAALLDLTPDQIVLFVQNFGTPVISMSKLLALLDHAVNEELELVKNAILNKAYLAQLIEIQQKRGAKNGHFTVKALELYSHSQTVPDNPKQTNTALGILNFEKSFQPLAPTTSHYRVNKDIEDIIGDLWKTSQYNYQSRCRFRRLVNHFLDRDLFSIKNRRELMTSHLKKGWACLMRIVERYKRSISQQTTSQINHTCTLLRVLLKQKFITSNEFNIVLDKLKECEALWEVEINSKGKTYVFIKSLFKIIKRRENQFFPTSSKPFGLIKRKQTLDDIQMLFSLKKEKISEEVEFLCHCGLIVDLLCEIDPEFTNLRKQNQIGLLFTKNCADFRFHILSLICHQTSWDAVLFTLKLLMQGMQQNIDCSTSLNFIEALLNNPKLWQGRDKSISKTNFPEIMFLLNEGETNALIGFIINEADSDSHSILEVNDYKICSRISLLFRVTRKNHKDISKLIEYLFRKSCPHLLKIKIIHQMYLLHPSIRFMTSNLKEHETKIKTLRGCKADKVSNYLITCLGNLFLRKDFETLSSDIEMLIRKFAASHPILFLRQLGVLSSLIQGRAQLGVRLLREEYHFHRFIQILRALQLLQPMLFDDSYKAEFQAALECYFTFFKHHSFIKESYHILIKFVELLQAYINSNPSSALLYIEKYVGILMELSVKFNSITSLQQLVQGIALLQQKGISINELNDDENKQEFELEELGNNNNFISTDCDTSEANSTNVFESNNKGGVQFSISTPFTKSLTLSQHFTDLITKIKNSSTEETILGPLQEIESLTSKRFSYLNEVFDRLLELIFSPSAQIRSNAFILLVRHLKHNPGRSDINRCTLNAYIQCLRDHNSSVATTAVDNLVEMTLLLQEHTVEILSVAFTLGVKSQLNTSMQIKRVLQTLMLQHGY</sequence>
<gene>
    <name evidence="6" type="primary">Ints1</name>
    <name evidence="6" type="ORF">g.6615</name>
</gene>
<dbReference type="PANTHER" id="PTHR21224">
    <property type="entry name" value="INTEGRATOR COMPLEX SUBUNIT 1"/>
    <property type="match status" value="1"/>
</dbReference>
<dbReference type="InterPro" id="IPR053965">
    <property type="entry name" value="INTS1_R4"/>
</dbReference>
<name>A0A0A1WN65_ZEUCU</name>
<reference evidence="6" key="2">
    <citation type="journal article" date="2015" name="Gigascience">
        <title>Reconstructing a comprehensive transcriptome assembly of a white-pupal translocated strain of the pest fruit fly Bactrocera cucurbitae.</title>
        <authorList>
            <person name="Sim S.B."/>
            <person name="Calla B."/>
            <person name="Hall B."/>
            <person name="DeRego T."/>
            <person name="Geib S.M."/>
        </authorList>
    </citation>
    <scope>NUCLEOTIDE SEQUENCE</scope>
</reference>
<evidence type="ECO:0000313" key="6">
    <source>
        <dbReference type="EMBL" id="JAC99944.1"/>
    </source>
</evidence>
<dbReference type="InterPro" id="IPR022145">
    <property type="entry name" value="INTS1_RPB2-bd"/>
</dbReference>
<dbReference type="GO" id="GO:0032039">
    <property type="term" value="C:integrator complex"/>
    <property type="evidence" value="ECO:0007669"/>
    <property type="project" value="InterPro"/>
</dbReference>
<organism evidence="6">
    <name type="scientific">Zeugodacus cucurbitae</name>
    <name type="common">Melon fruit fly</name>
    <name type="synonym">Bactrocera cucurbitae</name>
    <dbReference type="NCBI Taxonomy" id="28588"/>
    <lineage>
        <taxon>Eukaryota</taxon>
        <taxon>Metazoa</taxon>
        <taxon>Ecdysozoa</taxon>
        <taxon>Arthropoda</taxon>
        <taxon>Hexapoda</taxon>
        <taxon>Insecta</taxon>
        <taxon>Pterygota</taxon>
        <taxon>Neoptera</taxon>
        <taxon>Endopterygota</taxon>
        <taxon>Diptera</taxon>
        <taxon>Brachycera</taxon>
        <taxon>Muscomorpha</taxon>
        <taxon>Tephritoidea</taxon>
        <taxon>Tephritidae</taxon>
        <taxon>Zeugodacus</taxon>
        <taxon>Zeugodacus</taxon>
    </lineage>
</organism>
<dbReference type="Pfam" id="PF22929">
    <property type="entry name" value="INTS1_INTS2-bd"/>
    <property type="match status" value="1"/>
</dbReference>
<dbReference type="InterPro" id="IPR016024">
    <property type="entry name" value="ARM-type_fold"/>
</dbReference>
<evidence type="ECO:0000259" key="5">
    <source>
        <dbReference type="Pfam" id="PF22929"/>
    </source>
</evidence>
<proteinExistence type="predicted"/>
<feature type="domain" description="Integrator complex subunit 1 INTS2-binding" evidence="5">
    <location>
        <begin position="918"/>
        <end position="1235"/>
    </location>
</feature>
<dbReference type="InterPro" id="IPR053966">
    <property type="entry name" value="INTS1_INTS2-bd"/>
</dbReference>
<dbReference type="EMBL" id="GBXI01014347">
    <property type="protein sequence ID" value="JAC99944.1"/>
    <property type="molecule type" value="Transcribed_RNA"/>
</dbReference>
<feature type="domain" description="Integrator complex subunit 1 R3" evidence="3">
    <location>
        <begin position="1669"/>
        <end position="1825"/>
    </location>
</feature>
<evidence type="ECO:0000256" key="1">
    <source>
        <dbReference type="SAM" id="MobiDB-lite"/>
    </source>
</evidence>
<dbReference type="InterPro" id="IPR038902">
    <property type="entry name" value="INTS1"/>
</dbReference>
<dbReference type="OrthoDB" id="19938at2759"/>